<accession>A0AAP2FQW0</accession>
<feature type="transmembrane region" description="Helical" evidence="1">
    <location>
        <begin position="44"/>
        <end position="67"/>
    </location>
</feature>
<feature type="non-terminal residue" evidence="2">
    <location>
        <position position="1"/>
    </location>
</feature>
<keyword evidence="3" id="KW-1185">Reference proteome</keyword>
<name>A0AAP2FQW0_KLEOX</name>
<gene>
    <name evidence="2" type="ORF">J7S78_32565</name>
</gene>
<organism evidence="2 3">
    <name type="scientific">Klebsiella oxytoca</name>
    <dbReference type="NCBI Taxonomy" id="571"/>
    <lineage>
        <taxon>Bacteria</taxon>
        <taxon>Pseudomonadati</taxon>
        <taxon>Pseudomonadota</taxon>
        <taxon>Gammaproteobacteria</taxon>
        <taxon>Enterobacterales</taxon>
        <taxon>Enterobacteriaceae</taxon>
        <taxon>Klebsiella/Raoultella group</taxon>
        <taxon>Klebsiella</taxon>
    </lineage>
</organism>
<dbReference type="RefSeq" id="WP_210846522.1">
    <property type="nucleotide sequence ID" value="NZ_JAGKON010000080.1"/>
</dbReference>
<proteinExistence type="predicted"/>
<dbReference type="AlphaFoldDB" id="A0AAP2FQW0"/>
<comment type="caution">
    <text evidence="2">The sequence shown here is derived from an EMBL/GenBank/DDBJ whole genome shotgun (WGS) entry which is preliminary data.</text>
</comment>
<protein>
    <submittedName>
        <fullName evidence="2">Uncharacterized protein</fullName>
    </submittedName>
</protein>
<evidence type="ECO:0000313" key="3">
    <source>
        <dbReference type="Proteomes" id="UP000673434"/>
    </source>
</evidence>
<evidence type="ECO:0000256" key="1">
    <source>
        <dbReference type="SAM" id="Phobius"/>
    </source>
</evidence>
<dbReference type="EMBL" id="JAGKON010000080">
    <property type="protein sequence ID" value="MBQ0604497.1"/>
    <property type="molecule type" value="Genomic_DNA"/>
</dbReference>
<sequence length="81" mass="8915">ASVRMTFRSRLTGDIIKPMTLGIIVLTSDVMVNSKIMSYSVGCFYVNFFAVCLNMLLTLVPLGSVVANLSYQTDNFLVNQA</sequence>
<dbReference type="Proteomes" id="UP000673434">
    <property type="component" value="Unassembled WGS sequence"/>
</dbReference>
<keyword evidence="1" id="KW-0472">Membrane</keyword>
<evidence type="ECO:0000313" key="2">
    <source>
        <dbReference type="EMBL" id="MBQ0604497.1"/>
    </source>
</evidence>
<reference evidence="2 3" key="1">
    <citation type="submission" date="2021-03" db="EMBL/GenBank/DDBJ databases">
        <authorList>
            <person name="Stanton E."/>
        </authorList>
    </citation>
    <scope>NUCLEOTIDE SEQUENCE [LARGE SCALE GENOMIC DNA]</scope>
    <source>
        <strain evidence="2 3">2020EL-00037</strain>
    </source>
</reference>
<keyword evidence="1" id="KW-1133">Transmembrane helix</keyword>
<keyword evidence="1" id="KW-0812">Transmembrane</keyword>